<dbReference type="KEGG" id="efal:FH779_11085"/>
<dbReference type="Proteomes" id="UP000510643">
    <property type="component" value="Chromosome"/>
</dbReference>
<protein>
    <recommendedName>
        <fullName evidence="2">Cadherin-like domain-containing protein</fullName>
    </recommendedName>
</protein>
<organism evidence="3 4">
    <name type="scientific">Empedobacter falsenii</name>
    <dbReference type="NCBI Taxonomy" id="343874"/>
    <lineage>
        <taxon>Bacteria</taxon>
        <taxon>Pseudomonadati</taxon>
        <taxon>Bacteroidota</taxon>
        <taxon>Flavobacteriia</taxon>
        <taxon>Flavobacteriales</taxon>
        <taxon>Weeksellaceae</taxon>
        <taxon>Empedobacter</taxon>
    </lineage>
</organism>
<proteinExistence type="predicted"/>
<reference evidence="3 4" key="1">
    <citation type="submission" date="2019-06" db="EMBL/GenBank/DDBJ databases">
        <title>Emergence of pandrug resistant Empedobacter falsenii in China.</title>
        <authorList>
            <person name="Dong N."/>
            <person name="Chen S."/>
            <person name="Zhang R."/>
        </authorList>
    </citation>
    <scope>NUCLEOTIDE SEQUENCE [LARGE SCALE GENOMIC DNA]</scope>
    <source>
        <strain evidence="3 4">1681-1</strain>
    </source>
</reference>
<evidence type="ECO:0000256" key="1">
    <source>
        <dbReference type="SAM" id="SignalP"/>
    </source>
</evidence>
<keyword evidence="1" id="KW-0732">Signal</keyword>
<dbReference type="AlphaFoldDB" id="A0A7H9DTS3"/>
<feature type="domain" description="Cadherin-like" evidence="2">
    <location>
        <begin position="226"/>
        <end position="301"/>
    </location>
</feature>
<dbReference type="Pfam" id="PF17892">
    <property type="entry name" value="Cadherin_5"/>
    <property type="match status" value="1"/>
</dbReference>
<dbReference type="InterPro" id="IPR041690">
    <property type="entry name" value="Cadherin_5"/>
</dbReference>
<dbReference type="GeneID" id="78402010"/>
<name>A0A7H9DTS3_9FLAO</name>
<accession>A0A7H9DTS3</accession>
<dbReference type="EMBL" id="CP040908">
    <property type="protein sequence ID" value="QLL58602.1"/>
    <property type="molecule type" value="Genomic_DNA"/>
</dbReference>
<evidence type="ECO:0000313" key="3">
    <source>
        <dbReference type="EMBL" id="QLL58602.1"/>
    </source>
</evidence>
<dbReference type="Gene3D" id="2.60.40.3440">
    <property type="match status" value="1"/>
</dbReference>
<evidence type="ECO:0000259" key="2">
    <source>
        <dbReference type="Pfam" id="PF17892"/>
    </source>
</evidence>
<feature type="chain" id="PRO_5028995138" description="Cadherin-like domain-containing protein" evidence="1">
    <location>
        <begin position="22"/>
        <end position="588"/>
    </location>
</feature>
<sequence length="588" mass="63027">MKIKWLVSLGFTLAFFGTTYAQVGIPASNGSSTKPTPCGICVPSGWTLITGTPDISTATIVAGTDTAGGGAAWSKSPLPLPPNNHTSWITIRDVGTKAGEEAIQTMMTGLTVGRDYEVVIYSLTALASNNLNGGGRYSPTYIDKFDFQVGTYPRVNVTQISKDVDGKWGTNRLVFKAQSASMPLKFYPGFNASTSSYESVNISVTLNALNTLPVGENFVESGRLKDQPVTIDVASKAVEYDDKQSIQKNTIDLDVNTPGIQSTYTDAKGTWTADVNGFVTFMPSLGFEGQATIEYTIQDNYTLNGVASPGTSIPKTIKINIPPCTTTVKGSDFSVANGGAQTFTMPATDYGFQFDIYTLDNSFMLNINGTDLANEEIDFQVSGSKQNVEFLDGSRHGVTSGVEQIYDIIGDKNFPIIRVKISELGVLTLLARKSNADKKLYEMRFFGKISGSTTINAAFNSITWNTNIDNTVKATQKVIGATSMSGYGSGLKKVVCPCTKAPQTGTPTGTTKVGISTNTIVSPNWPSEIPNGALVLDSNTKGMVITRVKNVVTDIKAPIEGMIAYDETDKCVKLYNGDNWDCLNNACN</sequence>
<dbReference type="RefSeq" id="WP_180904734.1">
    <property type="nucleotide sequence ID" value="NZ_CP040908.1"/>
</dbReference>
<feature type="signal peptide" evidence="1">
    <location>
        <begin position="1"/>
        <end position="21"/>
    </location>
</feature>
<evidence type="ECO:0000313" key="4">
    <source>
        <dbReference type="Proteomes" id="UP000510643"/>
    </source>
</evidence>
<keyword evidence="4" id="KW-1185">Reference proteome</keyword>
<gene>
    <name evidence="3" type="ORF">FH779_11085</name>
</gene>